<protein>
    <submittedName>
        <fullName evidence="3">Uncharacterized protein</fullName>
    </submittedName>
</protein>
<organism evidence="3 4">
    <name type="scientific">Pseudomassariella vexata</name>
    <dbReference type="NCBI Taxonomy" id="1141098"/>
    <lineage>
        <taxon>Eukaryota</taxon>
        <taxon>Fungi</taxon>
        <taxon>Dikarya</taxon>
        <taxon>Ascomycota</taxon>
        <taxon>Pezizomycotina</taxon>
        <taxon>Sordariomycetes</taxon>
        <taxon>Xylariomycetidae</taxon>
        <taxon>Amphisphaeriales</taxon>
        <taxon>Pseudomassariaceae</taxon>
        <taxon>Pseudomassariella</taxon>
    </lineage>
</organism>
<gene>
    <name evidence="3" type="ORF">BCR38DRAFT_53024</name>
</gene>
<proteinExistence type="predicted"/>
<dbReference type="GeneID" id="63781658"/>
<comment type="caution">
    <text evidence="3">The sequence shown here is derived from an EMBL/GenBank/DDBJ whole genome shotgun (WGS) entry which is preliminary data.</text>
</comment>
<feature type="compositionally biased region" description="Polar residues" evidence="1">
    <location>
        <begin position="101"/>
        <end position="117"/>
    </location>
</feature>
<feature type="chain" id="PRO_5012282372" evidence="2">
    <location>
        <begin position="27"/>
        <end position="117"/>
    </location>
</feature>
<dbReference type="OrthoDB" id="5181745at2759"/>
<evidence type="ECO:0000313" key="3">
    <source>
        <dbReference type="EMBL" id="ORY60057.1"/>
    </source>
</evidence>
<keyword evidence="4" id="KW-1185">Reference proteome</keyword>
<reference evidence="3 4" key="1">
    <citation type="submission" date="2016-07" db="EMBL/GenBank/DDBJ databases">
        <title>Pervasive Adenine N6-methylation of Active Genes in Fungi.</title>
        <authorList>
            <consortium name="DOE Joint Genome Institute"/>
            <person name="Mondo S.J."/>
            <person name="Dannebaum R.O."/>
            <person name="Kuo R.C."/>
            <person name="Labutti K."/>
            <person name="Haridas S."/>
            <person name="Kuo A."/>
            <person name="Salamov A."/>
            <person name="Ahrendt S.R."/>
            <person name="Lipzen A."/>
            <person name="Sullivan W."/>
            <person name="Andreopoulos W.B."/>
            <person name="Clum A."/>
            <person name="Lindquist E."/>
            <person name="Daum C."/>
            <person name="Ramamoorthy G.K."/>
            <person name="Gryganskyi A."/>
            <person name="Culley D."/>
            <person name="Magnuson J.K."/>
            <person name="James T.Y."/>
            <person name="O'Malley M.A."/>
            <person name="Stajich J.E."/>
            <person name="Spatafora J.W."/>
            <person name="Visel A."/>
            <person name="Grigoriev I.V."/>
        </authorList>
    </citation>
    <scope>NUCLEOTIDE SEQUENCE [LARGE SCALE GENOMIC DNA]</scope>
    <source>
        <strain evidence="3 4">CBS 129021</strain>
    </source>
</reference>
<dbReference type="EMBL" id="MCFJ01000012">
    <property type="protein sequence ID" value="ORY60057.1"/>
    <property type="molecule type" value="Genomic_DNA"/>
</dbReference>
<dbReference type="RefSeq" id="XP_040712491.1">
    <property type="nucleotide sequence ID" value="XM_040865446.1"/>
</dbReference>
<feature type="region of interest" description="Disordered" evidence="1">
    <location>
        <begin position="96"/>
        <end position="117"/>
    </location>
</feature>
<evidence type="ECO:0000256" key="1">
    <source>
        <dbReference type="SAM" id="MobiDB-lite"/>
    </source>
</evidence>
<dbReference type="Proteomes" id="UP000193689">
    <property type="component" value="Unassembled WGS sequence"/>
</dbReference>
<dbReference type="AlphaFoldDB" id="A0A1Y2DLD8"/>
<sequence>MNYDARMFKSLVITFLIASLTAAVQAAAIQPAITSSYWAPTGGYYYRCNAPLLVEISKDKKNWRPSAICLAGTCCSSLSDGPRCSKESCALVAQEPGKMGNSASGLSPSIPVISTST</sequence>
<accession>A0A1Y2DLD8</accession>
<feature type="signal peptide" evidence="2">
    <location>
        <begin position="1"/>
        <end position="26"/>
    </location>
</feature>
<evidence type="ECO:0000256" key="2">
    <source>
        <dbReference type="SAM" id="SignalP"/>
    </source>
</evidence>
<keyword evidence="2" id="KW-0732">Signal</keyword>
<dbReference type="InParanoid" id="A0A1Y2DLD8"/>
<evidence type="ECO:0000313" key="4">
    <source>
        <dbReference type="Proteomes" id="UP000193689"/>
    </source>
</evidence>
<name>A0A1Y2DLD8_9PEZI</name>